<dbReference type="HOGENOM" id="CLU_000134_45_5_1"/>
<keyword evidence="5" id="KW-1185">Reference proteome</keyword>
<evidence type="ECO:0000256" key="1">
    <source>
        <dbReference type="ARBA" id="ARBA00022737"/>
    </source>
</evidence>
<name>G9MKQ9_HYPVG</name>
<accession>G9MKQ9</accession>
<dbReference type="EMBL" id="ABDF02000004">
    <property type="protein sequence ID" value="EHK24806.1"/>
    <property type="molecule type" value="Genomic_DNA"/>
</dbReference>
<keyword evidence="1" id="KW-0677">Repeat</keyword>
<dbReference type="InterPro" id="IPR036770">
    <property type="entry name" value="Ankyrin_rpt-contain_sf"/>
</dbReference>
<feature type="repeat" description="ANK" evidence="3">
    <location>
        <begin position="55"/>
        <end position="87"/>
    </location>
</feature>
<dbReference type="eggNOG" id="KOG0507">
    <property type="taxonomic scope" value="Eukaryota"/>
</dbReference>
<organism evidence="4 5">
    <name type="scientific">Hypocrea virens (strain Gv29-8 / FGSC 10586)</name>
    <name type="common">Gliocladium virens</name>
    <name type="synonym">Trichoderma virens</name>
    <dbReference type="NCBI Taxonomy" id="413071"/>
    <lineage>
        <taxon>Eukaryota</taxon>
        <taxon>Fungi</taxon>
        <taxon>Dikarya</taxon>
        <taxon>Ascomycota</taxon>
        <taxon>Pezizomycotina</taxon>
        <taxon>Sordariomycetes</taxon>
        <taxon>Hypocreomycetidae</taxon>
        <taxon>Hypocreales</taxon>
        <taxon>Hypocreaceae</taxon>
        <taxon>Trichoderma</taxon>
    </lineage>
</organism>
<dbReference type="STRING" id="413071.G9MKQ9"/>
<dbReference type="AlphaFoldDB" id="G9MKQ9"/>
<feature type="non-terminal residue" evidence="4">
    <location>
        <position position="108"/>
    </location>
</feature>
<evidence type="ECO:0000256" key="2">
    <source>
        <dbReference type="ARBA" id="ARBA00023043"/>
    </source>
</evidence>
<dbReference type="GeneID" id="25787519"/>
<dbReference type="SUPFAM" id="SSF48403">
    <property type="entry name" value="Ankyrin repeat"/>
    <property type="match status" value="1"/>
</dbReference>
<dbReference type="InterPro" id="IPR050776">
    <property type="entry name" value="Ank_Repeat/CDKN_Inhibitor"/>
</dbReference>
<dbReference type="RefSeq" id="XP_013959007.1">
    <property type="nucleotide sequence ID" value="XM_014103532.1"/>
</dbReference>
<dbReference type="Pfam" id="PF12796">
    <property type="entry name" value="Ank_2"/>
    <property type="match status" value="1"/>
</dbReference>
<dbReference type="InParanoid" id="G9MKQ9"/>
<dbReference type="PRINTS" id="PR01415">
    <property type="entry name" value="ANKYRIN"/>
</dbReference>
<dbReference type="PANTHER" id="PTHR24201:SF16">
    <property type="entry name" value="ANKYRIN-1-LIKE-RELATED"/>
    <property type="match status" value="1"/>
</dbReference>
<protein>
    <submittedName>
        <fullName evidence="4">Uncharacterized protein</fullName>
    </submittedName>
</protein>
<reference evidence="4 5" key="1">
    <citation type="journal article" date="2011" name="Genome Biol.">
        <title>Comparative genome sequence analysis underscores mycoparasitism as the ancestral life style of Trichoderma.</title>
        <authorList>
            <person name="Kubicek C.P."/>
            <person name="Herrera-Estrella A."/>
            <person name="Seidl-Seiboth V."/>
            <person name="Martinez D.A."/>
            <person name="Druzhinina I.S."/>
            <person name="Thon M."/>
            <person name="Zeilinger S."/>
            <person name="Casas-Flores S."/>
            <person name="Horwitz B.A."/>
            <person name="Mukherjee P.K."/>
            <person name="Mukherjee M."/>
            <person name="Kredics L."/>
            <person name="Alcaraz L.D."/>
            <person name="Aerts A."/>
            <person name="Antal Z."/>
            <person name="Atanasova L."/>
            <person name="Cervantes-Badillo M.G."/>
            <person name="Challacombe J."/>
            <person name="Chertkov O."/>
            <person name="McCluskey K."/>
            <person name="Coulpier F."/>
            <person name="Deshpande N."/>
            <person name="von Doehren H."/>
            <person name="Ebbole D.J."/>
            <person name="Esquivel-Naranjo E.U."/>
            <person name="Fekete E."/>
            <person name="Flipphi M."/>
            <person name="Glaser F."/>
            <person name="Gomez-Rodriguez E.Y."/>
            <person name="Gruber S."/>
            <person name="Han C."/>
            <person name="Henrissat B."/>
            <person name="Hermosa R."/>
            <person name="Hernandez-Onate M."/>
            <person name="Karaffa L."/>
            <person name="Kosti I."/>
            <person name="Le Crom S."/>
            <person name="Lindquist E."/>
            <person name="Lucas S."/>
            <person name="Luebeck M."/>
            <person name="Luebeck P.S."/>
            <person name="Margeot A."/>
            <person name="Metz B."/>
            <person name="Misra M."/>
            <person name="Nevalainen H."/>
            <person name="Omann M."/>
            <person name="Packer N."/>
            <person name="Perrone G."/>
            <person name="Uresti-Rivera E.E."/>
            <person name="Salamov A."/>
            <person name="Schmoll M."/>
            <person name="Seiboth B."/>
            <person name="Shapiro H."/>
            <person name="Sukno S."/>
            <person name="Tamayo-Ramos J.A."/>
            <person name="Tisch D."/>
            <person name="Wiest A."/>
            <person name="Wilkinson H.H."/>
            <person name="Zhang M."/>
            <person name="Coutinho P.M."/>
            <person name="Kenerley C.M."/>
            <person name="Monte E."/>
            <person name="Baker S.E."/>
            <person name="Grigoriev I.V."/>
        </authorList>
    </citation>
    <scope>NUCLEOTIDE SEQUENCE [LARGE SCALE GENOMIC DNA]</scope>
    <source>
        <strain evidence="5">Gv29-8 / FGSC 10586</strain>
    </source>
</reference>
<dbReference type="Proteomes" id="UP000007115">
    <property type="component" value="Unassembled WGS sequence"/>
</dbReference>
<evidence type="ECO:0000313" key="5">
    <source>
        <dbReference type="Proteomes" id="UP000007115"/>
    </source>
</evidence>
<evidence type="ECO:0000256" key="3">
    <source>
        <dbReference type="PROSITE-ProRule" id="PRU00023"/>
    </source>
</evidence>
<dbReference type="Gene3D" id="1.25.40.20">
    <property type="entry name" value="Ankyrin repeat-containing domain"/>
    <property type="match status" value="2"/>
</dbReference>
<dbReference type="SMART" id="SM00248">
    <property type="entry name" value="ANK"/>
    <property type="match status" value="2"/>
</dbReference>
<keyword evidence="2 3" id="KW-0040">ANK repeat</keyword>
<dbReference type="InterPro" id="IPR002110">
    <property type="entry name" value="Ankyrin_rpt"/>
</dbReference>
<proteinExistence type="predicted"/>
<comment type="caution">
    <text evidence="4">The sequence shown here is derived from an EMBL/GenBank/DDBJ whole genome shotgun (WGS) entry which is preliminary data.</text>
</comment>
<dbReference type="GO" id="GO:0005634">
    <property type="term" value="C:nucleus"/>
    <property type="evidence" value="ECO:0007669"/>
    <property type="project" value="TreeGrafter"/>
</dbReference>
<dbReference type="PANTHER" id="PTHR24201">
    <property type="entry name" value="ANK_REP_REGION DOMAIN-CONTAINING PROTEIN"/>
    <property type="match status" value="1"/>
</dbReference>
<gene>
    <name evidence="4" type="ORF">TRIVIDRAFT_131195</name>
</gene>
<dbReference type="PROSITE" id="PS50088">
    <property type="entry name" value="ANK_REPEAT"/>
    <property type="match status" value="1"/>
</dbReference>
<evidence type="ECO:0000313" key="4">
    <source>
        <dbReference type="EMBL" id="EHK24806.1"/>
    </source>
</evidence>
<dbReference type="VEuPathDB" id="FungiDB:TRIVIDRAFT_131195"/>
<dbReference type="PROSITE" id="PS50297">
    <property type="entry name" value="ANK_REP_REGION"/>
    <property type="match status" value="1"/>
</dbReference>
<feature type="non-terminal residue" evidence="4">
    <location>
        <position position="1"/>
    </location>
</feature>
<dbReference type="OrthoDB" id="20872at2759"/>
<sequence>EIVTLLLQHKASPIVFDKQKQTPLHFACRSGDLGIVITLVGALIEERSIDIRNDSNESALHIAAACGHLEIVRFLLESGAEALAEDSEKRTPIDLAAIAGHLGVLKTL</sequence>